<dbReference type="InterPro" id="IPR012677">
    <property type="entry name" value="Nucleotide-bd_a/b_plait_sf"/>
</dbReference>
<evidence type="ECO:0000256" key="1">
    <source>
        <dbReference type="ARBA" id="ARBA00022884"/>
    </source>
</evidence>
<dbReference type="PANTHER" id="PTHR19965:SF35">
    <property type="entry name" value="RNA ANNEALING PROTEIN YRA1"/>
    <property type="match status" value="1"/>
</dbReference>
<feature type="compositionally biased region" description="Gly residues" evidence="3">
    <location>
        <begin position="410"/>
        <end position="424"/>
    </location>
</feature>
<dbReference type="SMART" id="SM00360">
    <property type="entry name" value="RRM"/>
    <property type="match status" value="1"/>
</dbReference>
<feature type="compositionally biased region" description="Basic and acidic residues" evidence="3">
    <location>
        <begin position="134"/>
        <end position="174"/>
    </location>
</feature>
<dbReference type="InterPro" id="IPR000504">
    <property type="entry name" value="RRM_dom"/>
</dbReference>
<dbReference type="InParanoid" id="A0A1Y2EW66"/>
<sequence length="437" mass="45378">MQSTSMDLDNGSNSNVTRKGRGFGTGPQRPGPNRGRSLPYTKQRPVGVPDGPWKHDKSDLFEPDSSVYTPKLARAPADVSPSLRPFGSATPALTRALSDSAADRAVPQARQAAPPTGPKGLMQRLGIKGSSSEAQDRQRRDEERRARLEQQKQEKARADAARREAAARKKAEEDREVQLGIAQQEDMGFVVQVEGLVYGTSAEDVQTAFGAYGETSFCFIVNEQSAREGDALIARLTFKIYDDAVTACNKLNGAIADGRPLKVEQVSRTPIPPPIAAVLGAAPARNGGGIPTGPRADRKPVAAPVAPAPVSRTMYADEVEAVDPRLAPPIIDITGDDVDMEVDSAPKIPTGPRRGVQNQGGGRGRNARGGGGGGGGRGAPLFASAAQQQQVKSAPSLLGRLGQAPSQAGAGAGGRGQGGRGAGKGAPATGSLLARLG</sequence>
<evidence type="ECO:0000256" key="2">
    <source>
        <dbReference type="PROSITE-ProRule" id="PRU00176"/>
    </source>
</evidence>
<feature type="region of interest" description="Disordered" evidence="3">
    <location>
        <begin position="1"/>
        <end position="174"/>
    </location>
</feature>
<name>A0A1Y2EW66_9BASI</name>
<dbReference type="PROSITE" id="PS50102">
    <property type="entry name" value="RRM"/>
    <property type="match status" value="1"/>
</dbReference>
<dbReference type="CDD" id="cd00590">
    <property type="entry name" value="RRM_SF"/>
    <property type="match status" value="1"/>
</dbReference>
<proteinExistence type="predicted"/>
<gene>
    <name evidence="5" type="ORF">BCR35DRAFT_325903</name>
</gene>
<dbReference type="Gene3D" id="3.30.70.330">
    <property type="match status" value="1"/>
</dbReference>
<feature type="region of interest" description="Disordered" evidence="3">
    <location>
        <begin position="340"/>
        <end position="437"/>
    </location>
</feature>
<dbReference type="GO" id="GO:0005634">
    <property type="term" value="C:nucleus"/>
    <property type="evidence" value="ECO:0007669"/>
    <property type="project" value="TreeGrafter"/>
</dbReference>
<reference evidence="5 6" key="1">
    <citation type="submission" date="2016-07" db="EMBL/GenBank/DDBJ databases">
        <title>Pervasive Adenine N6-methylation of Active Genes in Fungi.</title>
        <authorList>
            <consortium name="DOE Joint Genome Institute"/>
            <person name="Mondo S.J."/>
            <person name="Dannebaum R.O."/>
            <person name="Kuo R.C."/>
            <person name="Labutti K."/>
            <person name="Haridas S."/>
            <person name="Kuo A."/>
            <person name="Salamov A."/>
            <person name="Ahrendt S.R."/>
            <person name="Lipzen A."/>
            <person name="Sullivan W."/>
            <person name="Andreopoulos W.B."/>
            <person name="Clum A."/>
            <person name="Lindquist E."/>
            <person name="Daum C."/>
            <person name="Ramamoorthy G.K."/>
            <person name="Gryganskyi A."/>
            <person name="Culley D."/>
            <person name="Magnuson J.K."/>
            <person name="James T.Y."/>
            <person name="O'Malley M.A."/>
            <person name="Stajich J.E."/>
            <person name="Spatafora J.W."/>
            <person name="Visel A."/>
            <person name="Grigoriev I.V."/>
        </authorList>
    </citation>
    <scope>NUCLEOTIDE SEQUENCE [LARGE SCALE GENOMIC DNA]</scope>
    <source>
        <strain evidence="5 6">62-1032</strain>
    </source>
</reference>
<dbReference type="InterPro" id="IPR035979">
    <property type="entry name" value="RBD_domain_sf"/>
</dbReference>
<dbReference type="Proteomes" id="UP000193467">
    <property type="component" value="Unassembled WGS sequence"/>
</dbReference>
<protein>
    <recommendedName>
        <fullName evidence="4">RRM domain-containing protein</fullName>
    </recommendedName>
</protein>
<dbReference type="GO" id="GO:0003729">
    <property type="term" value="F:mRNA binding"/>
    <property type="evidence" value="ECO:0007669"/>
    <property type="project" value="TreeGrafter"/>
</dbReference>
<dbReference type="SUPFAM" id="SSF54928">
    <property type="entry name" value="RNA-binding domain, RBD"/>
    <property type="match status" value="1"/>
</dbReference>
<accession>A0A1Y2EW66</accession>
<keyword evidence="1 2" id="KW-0694">RNA-binding</keyword>
<dbReference type="GO" id="GO:0006406">
    <property type="term" value="P:mRNA export from nucleus"/>
    <property type="evidence" value="ECO:0007669"/>
    <property type="project" value="TreeGrafter"/>
</dbReference>
<comment type="caution">
    <text evidence="5">The sequence shown here is derived from an EMBL/GenBank/DDBJ whole genome shotgun (WGS) entry which is preliminary data.</text>
</comment>
<feature type="compositionally biased region" description="Gly residues" evidence="3">
    <location>
        <begin position="358"/>
        <end position="378"/>
    </location>
</feature>
<evidence type="ECO:0000259" key="4">
    <source>
        <dbReference type="PROSITE" id="PS50102"/>
    </source>
</evidence>
<dbReference type="AlphaFoldDB" id="A0A1Y2EW66"/>
<feature type="compositionally biased region" description="Polar residues" evidence="3">
    <location>
        <begin position="1"/>
        <end position="17"/>
    </location>
</feature>
<feature type="domain" description="RRM" evidence="4">
    <location>
        <begin position="189"/>
        <end position="268"/>
    </location>
</feature>
<evidence type="ECO:0000313" key="6">
    <source>
        <dbReference type="Proteomes" id="UP000193467"/>
    </source>
</evidence>
<dbReference type="OrthoDB" id="6159137at2759"/>
<dbReference type="EMBL" id="MCGR01000039">
    <property type="protein sequence ID" value="ORY75065.1"/>
    <property type="molecule type" value="Genomic_DNA"/>
</dbReference>
<evidence type="ECO:0000256" key="3">
    <source>
        <dbReference type="SAM" id="MobiDB-lite"/>
    </source>
</evidence>
<feature type="compositionally biased region" description="Low complexity" evidence="3">
    <location>
        <begin position="379"/>
        <end position="409"/>
    </location>
</feature>
<dbReference type="Pfam" id="PF00076">
    <property type="entry name" value="RRM_1"/>
    <property type="match status" value="1"/>
</dbReference>
<dbReference type="PANTHER" id="PTHR19965">
    <property type="entry name" value="RNA AND EXPORT FACTOR BINDING PROTEIN"/>
    <property type="match status" value="1"/>
</dbReference>
<feature type="compositionally biased region" description="Low complexity" evidence="3">
    <location>
        <begin position="103"/>
        <end position="114"/>
    </location>
</feature>
<dbReference type="InterPro" id="IPR051229">
    <property type="entry name" value="ALYREF_mRNA_export"/>
</dbReference>
<organism evidence="5 6">
    <name type="scientific">Leucosporidium creatinivorum</name>
    <dbReference type="NCBI Taxonomy" id="106004"/>
    <lineage>
        <taxon>Eukaryota</taxon>
        <taxon>Fungi</taxon>
        <taxon>Dikarya</taxon>
        <taxon>Basidiomycota</taxon>
        <taxon>Pucciniomycotina</taxon>
        <taxon>Microbotryomycetes</taxon>
        <taxon>Leucosporidiales</taxon>
        <taxon>Leucosporidium</taxon>
    </lineage>
</organism>
<dbReference type="STRING" id="106004.A0A1Y2EW66"/>
<keyword evidence="6" id="KW-1185">Reference proteome</keyword>
<evidence type="ECO:0000313" key="5">
    <source>
        <dbReference type="EMBL" id="ORY75065.1"/>
    </source>
</evidence>